<dbReference type="GeneID" id="301847117"/>
<proteinExistence type="predicted"/>
<reference evidence="1 2" key="1">
    <citation type="submission" date="2018-11" db="EMBL/GenBank/DDBJ databases">
        <title>Sequencing the genomes of 1000 actinobacteria strains.</title>
        <authorList>
            <person name="Klenk H.-P."/>
        </authorList>
    </citation>
    <scope>NUCLEOTIDE SEQUENCE [LARGE SCALE GENOMIC DNA]</scope>
    <source>
        <strain evidence="1 2">DSM 44348</strain>
    </source>
</reference>
<organism evidence="1 2">
    <name type="scientific">Amycolatopsis thermoflava</name>
    <dbReference type="NCBI Taxonomy" id="84480"/>
    <lineage>
        <taxon>Bacteria</taxon>
        <taxon>Bacillati</taxon>
        <taxon>Actinomycetota</taxon>
        <taxon>Actinomycetes</taxon>
        <taxon>Pseudonocardiales</taxon>
        <taxon>Pseudonocardiaceae</taxon>
        <taxon>Amycolatopsis</taxon>
        <taxon>Amycolatopsis methanolica group</taxon>
    </lineage>
</organism>
<accession>A0A3N2H3D6</accession>
<dbReference type="RefSeq" id="WP_123685693.1">
    <property type="nucleotide sequence ID" value="NZ_RKHY01000001.1"/>
</dbReference>
<dbReference type="Proteomes" id="UP000274843">
    <property type="component" value="Unassembled WGS sequence"/>
</dbReference>
<protein>
    <recommendedName>
        <fullName evidence="3">SnoaL-like domain-containing protein</fullName>
    </recommendedName>
</protein>
<comment type="caution">
    <text evidence="1">The sequence shown here is derived from an EMBL/GenBank/DDBJ whole genome shotgun (WGS) entry which is preliminary data.</text>
</comment>
<gene>
    <name evidence="1" type="ORF">EDD35_5838</name>
</gene>
<dbReference type="SUPFAM" id="SSF54427">
    <property type="entry name" value="NTF2-like"/>
    <property type="match status" value="1"/>
</dbReference>
<dbReference type="EMBL" id="RKHY01000001">
    <property type="protein sequence ID" value="ROS43424.1"/>
    <property type="molecule type" value="Genomic_DNA"/>
</dbReference>
<evidence type="ECO:0000313" key="2">
    <source>
        <dbReference type="Proteomes" id="UP000274843"/>
    </source>
</evidence>
<name>A0A3N2H3D6_9PSEU</name>
<dbReference type="InterPro" id="IPR032710">
    <property type="entry name" value="NTF2-like_dom_sf"/>
</dbReference>
<evidence type="ECO:0000313" key="1">
    <source>
        <dbReference type="EMBL" id="ROS43424.1"/>
    </source>
</evidence>
<dbReference type="Gene3D" id="3.10.450.50">
    <property type="match status" value="1"/>
</dbReference>
<sequence>MTELPQAIRDYLAGPSAAGFTPDAVVTDDGRTYRGTEEIDGWLHRAATEYQYTATLTGVSHAAGEWTVTQHLTGNFPGGEVELHYRFRLRGERIAALTIAP</sequence>
<evidence type="ECO:0008006" key="3">
    <source>
        <dbReference type="Google" id="ProtNLM"/>
    </source>
</evidence>
<keyword evidence="2" id="KW-1185">Reference proteome</keyword>
<dbReference type="AlphaFoldDB" id="A0A3N2H3D6"/>